<dbReference type="InterPro" id="IPR029069">
    <property type="entry name" value="HotDog_dom_sf"/>
</dbReference>
<keyword evidence="3" id="KW-1185">Reference proteome</keyword>
<dbReference type="Proteomes" id="UP000542125">
    <property type="component" value="Unassembled WGS sequence"/>
</dbReference>
<dbReference type="RefSeq" id="WP_218863160.1">
    <property type="nucleotide sequence ID" value="NZ_JACBYR010000001.1"/>
</dbReference>
<feature type="domain" description="MaoC-like" evidence="1">
    <location>
        <begin position="26"/>
        <end position="123"/>
    </location>
</feature>
<dbReference type="Gene3D" id="3.10.129.10">
    <property type="entry name" value="Hotdog Thioesterase"/>
    <property type="match status" value="1"/>
</dbReference>
<dbReference type="InterPro" id="IPR052342">
    <property type="entry name" value="MCH/BMMD"/>
</dbReference>
<protein>
    <submittedName>
        <fullName evidence="2">Acyl dehydratase</fullName>
    </submittedName>
</protein>
<reference evidence="2 3" key="1">
    <citation type="submission" date="2020-07" db="EMBL/GenBank/DDBJ databases">
        <title>Genomic Encyclopedia of Type Strains, Phase IV (KMG-V): Genome sequencing to study the core and pangenomes of soil and plant-associated prokaryotes.</title>
        <authorList>
            <person name="Whitman W."/>
        </authorList>
    </citation>
    <scope>NUCLEOTIDE SEQUENCE [LARGE SCALE GENOMIC DNA]</scope>
    <source>
        <strain evidence="2 3">SAS40</strain>
    </source>
</reference>
<evidence type="ECO:0000313" key="2">
    <source>
        <dbReference type="EMBL" id="NYE82349.1"/>
    </source>
</evidence>
<organism evidence="2 3">
    <name type="scientific">Pigmentiphaga litoralis</name>
    <dbReference type="NCBI Taxonomy" id="516702"/>
    <lineage>
        <taxon>Bacteria</taxon>
        <taxon>Pseudomonadati</taxon>
        <taxon>Pseudomonadota</taxon>
        <taxon>Betaproteobacteria</taxon>
        <taxon>Burkholderiales</taxon>
        <taxon>Alcaligenaceae</taxon>
        <taxon>Pigmentiphaga</taxon>
    </lineage>
</organism>
<dbReference type="SUPFAM" id="SSF54637">
    <property type="entry name" value="Thioesterase/thiol ester dehydrase-isomerase"/>
    <property type="match status" value="1"/>
</dbReference>
<dbReference type="InterPro" id="IPR002539">
    <property type="entry name" value="MaoC-like_dom"/>
</dbReference>
<gene>
    <name evidence="2" type="ORF">FHW18_001620</name>
</gene>
<sequence length="164" mass="17853">MDPHAGGDRPARFLEDFEIGERWTSTPTVIGEAEMIAYGLANDPQPMHTDPIAAAEGPFGGLVASGWQIAALSMRVFVQSGGYGKTPVVGMGIDELRWQKPVRPGDTLTVEREVVEVTRSRTRPDRGMIRTRVQVRNQDGDVVMTLYTLGRVPARHAELAGSAP</sequence>
<accession>A0A7Y9LJV6</accession>
<comment type="caution">
    <text evidence="2">The sequence shown here is derived from an EMBL/GenBank/DDBJ whole genome shotgun (WGS) entry which is preliminary data.</text>
</comment>
<dbReference type="EMBL" id="JACBYR010000001">
    <property type="protein sequence ID" value="NYE82349.1"/>
    <property type="molecule type" value="Genomic_DNA"/>
</dbReference>
<dbReference type="PANTHER" id="PTHR43664:SF1">
    <property type="entry name" value="BETA-METHYLMALYL-COA DEHYDRATASE"/>
    <property type="match status" value="1"/>
</dbReference>
<dbReference type="AlphaFoldDB" id="A0A7Y9LJV6"/>
<evidence type="ECO:0000313" key="3">
    <source>
        <dbReference type="Proteomes" id="UP000542125"/>
    </source>
</evidence>
<proteinExistence type="predicted"/>
<name>A0A7Y9LJV6_9BURK</name>
<dbReference type="PANTHER" id="PTHR43664">
    <property type="entry name" value="MONOAMINE OXIDASE-RELATED"/>
    <property type="match status" value="1"/>
</dbReference>
<evidence type="ECO:0000259" key="1">
    <source>
        <dbReference type="Pfam" id="PF01575"/>
    </source>
</evidence>
<dbReference type="CDD" id="cd03454">
    <property type="entry name" value="YdeM"/>
    <property type="match status" value="1"/>
</dbReference>
<dbReference type="Pfam" id="PF01575">
    <property type="entry name" value="MaoC_dehydratas"/>
    <property type="match status" value="1"/>
</dbReference>